<dbReference type="InterPro" id="IPR024078">
    <property type="entry name" value="LmbE-like_dom_sf"/>
</dbReference>
<proteinExistence type="predicted"/>
<dbReference type="Pfam" id="PF05401">
    <property type="entry name" value="NodS"/>
    <property type="match status" value="1"/>
</dbReference>
<dbReference type="PANTHER" id="PTHR12993">
    <property type="entry name" value="N-ACETYLGLUCOSAMINYL-PHOSPHATIDYLINOSITOL DE-N-ACETYLASE-RELATED"/>
    <property type="match status" value="1"/>
</dbReference>
<dbReference type="PANTHER" id="PTHR12993:SF29">
    <property type="entry name" value="BLR3841 PROTEIN"/>
    <property type="match status" value="1"/>
</dbReference>
<dbReference type="Pfam" id="PF02585">
    <property type="entry name" value="PIG-L"/>
    <property type="match status" value="1"/>
</dbReference>
<dbReference type="CDD" id="cd02440">
    <property type="entry name" value="AdoMet_MTases"/>
    <property type="match status" value="1"/>
</dbReference>
<dbReference type="Gene3D" id="3.40.50.10320">
    <property type="entry name" value="LmbE-like"/>
    <property type="match status" value="1"/>
</dbReference>
<protein>
    <submittedName>
        <fullName evidence="2">PIG-L family deacetylase</fullName>
    </submittedName>
</protein>
<keyword evidence="1" id="KW-0862">Zinc</keyword>
<dbReference type="InterPro" id="IPR029063">
    <property type="entry name" value="SAM-dependent_MTases_sf"/>
</dbReference>
<dbReference type="Gene3D" id="3.40.50.150">
    <property type="entry name" value="Vaccinia Virus protein VP39"/>
    <property type="match status" value="1"/>
</dbReference>
<reference evidence="2" key="1">
    <citation type="submission" date="2022-05" db="EMBL/GenBank/DDBJ databases">
        <title>Complete genome sequence of toluene-degrading Gulosibacter sediminis strain ACHW.36C.</title>
        <authorList>
            <person name="Wai A.C."/>
            <person name="Lai G.K."/>
            <person name="Griffin S.D."/>
            <person name="Leung F.C."/>
        </authorList>
    </citation>
    <scope>NUCLEOTIDE SEQUENCE [LARGE SCALE GENOMIC DNA]</scope>
    <source>
        <strain evidence="2">ACHW.36C</strain>
    </source>
</reference>
<evidence type="ECO:0000256" key="1">
    <source>
        <dbReference type="ARBA" id="ARBA00022833"/>
    </source>
</evidence>
<dbReference type="SUPFAM" id="SSF53335">
    <property type="entry name" value="S-adenosyl-L-methionine-dependent methyltransferases"/>
    <property type="match status" value="1"/>
</dbReference>
<dbReference type="InterPro" id="IPR003737">
    <property type="entry name" value="GlcNAc_PI_deacetylase-related"/>
</dbReference>
<dbReference type="EMBL" id="CP097160">
    <property type="protein sequence ID" value="UQN14636.1"/>
    <property type="molecule type" value="Genomic_DNA"/>
</dbReference>
<dbReference type="SUPFAM" id="SSF102588">
    <property type="entry name" value="LmbE-like"/>
    <property type="match status" value="1"/>
</dbReference>
<sequence>MSAPRFTHDEPGTGASDWDCAHELPGVTMTQLLSPGASLIVVVAHPDDETLGAGGLIATAAAHGHDVTVVLCSDGEASHPDSRTHTRRELAVIRRREFTAAMDALGSASKKSCNRVSFTALGLPDGHVGEFGTEIERELRRLVTPSTTIASPWRSDGHSDHDAVGEIAAAVAAELGLTLLEFPIWYWHWAQPAADPRWRSMRTFRLDPSAAGAKRLAMAAYPSQTTPLSAAKEDAPVLTEQFLQHFHRDTEVFLRTEPGPLGAPQARETFNSLFDSDPDPWRFDSDYEVRKREVLLTSLARPVYRQALELGSATGALTERLAQRCECVVAIDASDVAVERSRVRLSQYRHVRVEHREVPADWPDTGPFDLVVMSEFGYYLTRIELEEVFERIEASVTPDAQVVLCHWLHPIDGWALDGRDVHEAARRRGWTARVTHHEADFLLEVFTLNASADSI</sequence>
<evidence type="ECO:0000313" key="2">
    <source>
        <dbReference type="EMBL" id="UQN14636.1"/>
    </source>
</evidence>
<dbReference type="InterPro" id="IPR008715">
    <property type="entry name" value="SAM-MeTfrase_NodS-like"/>
</dbReference>
<name>A0ABY4MZ21_9MICO</name>
<organism evidence="2">
    <name type="scientific">Gulosibacter sediminis</name>
    <dbReference type="NCBI Taxonomy" id="1729695"/>
    <lineage>
        <taxon>Bacteria</taxon>
        <taxon>Bacillati</taxon>
        <taxon>Actinomycetota</taxon>
        <taxon>Actinomycetes</taxon>
        <taxon>Micrococcales</taxon>
        <taxon>Microbacteriaceae</taxon>
        <taxon>Gulosibacter</taxon>
    </lineage>
</organism>
<accession>A0ABY4MZ21</accession>
<gene>
    <name evidence="2" type="ORF">M3M28_11400</name>
</gene>